<proteinExistence type="predicted"/>
<dbReference type="EMBL" id="CAKKLH010000054">
    <property type="protein sequence ID" value="CAH0101204.1"/>
    <property type="molecule type" value="Genomic_DNA"/>
</dbReference>
<name>A0A8J2W1J6_9CRUS</name>
<dbReference type="AlphaFoldDB" id="A0A8J2W1J6"/>
<comment type="caution">
    <text evidence="1">The sequence shown here is derived from an EMBL/GenBank/DDBJ whole genome shotgun (WGS) entry which is preliminary data.</text>
</comment>
<evidence type="ECO:0000313" key="1">
    <source>
        <dbReference type="EMBL" id="CAH0101204.1"/>
    </source>
</evidence>
<organism evidence="1 2">
    <name type="scientific">Daphnia galeata</name>
    <dbReference type="NCBI Taxonomy" id="27404"/>
    <lineage>
        <taxon>Eukaryota</taxon>
        <taxon>Metazoa</taxon>
        <taxon>Ecdysozoa</taxon>
        <taxon>Arthropoda</taxon>
        <taxon>Crustacea</taxon>
        <taxon>Branchiopoda</taxon>
        <taxon>Diplostraca</taxon>
        <taxon>Cladocera</taxon>
        <taxon>Anomopoda</taxon>
        <taxon>Daphniidae</taxon>
        <taxon>Daphnia</taxon>
    </lineage>
</organism>
<evidence type="ECO:0000313" key="2">
    <source>
        <dbReference type="Proteomes" id="UP000789390"/>
    </source>
</evidence>
<reference evidence="1" key="1">
    <citation type="submission" date="2021-11" db="EMBL/GenBank/DDBJ databases">
        <authorList>
            <person name="Schell T."/>
        </authorList>
    </citation>
    <scope>NUCLEOTIDE SEQUENCE</scope>
    <source>
        <strain evidence="1">M5</strain>
    </source>
</reference>
<gene>
    <name evidence="1" type="ORF">DGAL_LOCUS3532</name>
</gene>
<dbReference type="Proteomes" id="UP000789390">
    <property type="component" value="Unassembled WGS sequence"/>
</dbReference>
<accession>A0A8J2W1J6</accession>
<protein>
    <submittedName>
        <fullName evidence="1">Uncharacterized protein</fullName>
    </submittedName>
</protein>
<keyword evidence="2" id="KW-1185">Reference proteome</keyword>
<sequence length="167" mass="18376">MDCFQLFAIISSERASRWQLVNVDEDSFLRIARIEGKHPLINVLLQTLAVIARSQSAASGTREQTRFDALSLSVSGPGDFLDDDAPFSIGVHGSEWSSIRNITWADVTFTTDPVSLLERLSVVLGVIEMFLRQGSQSIDQIVGRLVGNVGVLLQHQQVIIDGILNIK</sequence>